<dbReference type="Proteomes" id="UP001152519">
    <property type="component" value="Unassembled WGS sequence"/>
</dbReference>
<keyword evidence="1" id="KW-0472">Membrane</keyword>
<evidence type="ECO:0000313" key="3">
    <source>
        <dbReference type="Proteomes" id="UP001152519"/>
    </source>
</evidence>
<evidence type="ECO:0000313" key="2">
    <source>
        <dbReference type="EMBL" id="CAG6397624.1"/>
    </source>
</evidence>
<feature type="transmembrane region" description="Helical" evidence="1">
    <location>
        <begin position="70"/>
        <end position="95"/>
    </location>
</feature>
<keyword evidence="1" id="KW-1133">Transmembrane helix</keyword>
<organism evidence="2 3">
    <name type="scientific">Actinacidiphila cocklensis</name>
    <dbReference type="NCBI Taxonomy" id="887465"/>
    <lineage>
        <taxon>Bacteria</taxon>
        <taxon>Bacillati</taxon>
        <taxon>Actinomycetota</taxon>
        <taxon>Actinomycetes</taxon>
        <taxon>Kitasatosporales</taxon>
        <taxon>Streptomycetaceae</taxon>
        <taxon>Actinacidiphila</taxon>
    </lineage>
</organism>
<dbReference type="EMBL" id="CAJSLV010000090">
    <property type="protein sequence ID" value="CAG6397624.1"/>
    <property type="molecule type" value="Genomic_DNA"/>
</dbReference>
<name>A0A9W4E202_9ACTN</name>
<evidence type="ECO:0000256" key="1">
    <source>
        <dbReference type="SAM" id="Phobius"/>
    </source>
</evidence>
<proteinExistence type="predicted"/>
<protein>
    <submittedName>
        <fullName evidence="2">Uncharacterized protein</fullName>
    </submittedName>
</protein>
<sequence>MTHRGQPRESFAELRKSPRERYADWRGDLPLPEHLVSKRRPLDPVRGAVLMLVLPFSALAAAVSPDGWPWWQRVLAFLAALVLSVYPTLLIIGYWRLWRHRTSGGPS</sequence>
<gene>
    <name evidence="2" type="ORF">SCOCK_580050</name>
</gene>
<accession>A0A9W4E202</accession>
<keyword evidence="1" id="KW-0812">Transmembrane</keyword>
<comment type="caution">
    <text evidence="2">The sequence shown here is derived from an EMBL/GenBank/DDBJ whole genome shotgun (WGS) entry which is preliminary data.</text>
</comment>
<feature type="transmembrane region" description="Helical" evidence="1">
    <location>
        <begin position="47"/>
        <end position="64"/>
    </location>
</feature>
<reference evidence="2" key="1">
    <citation type="submission" date="2021-05" db="EMBL/GenBank/DDBJ databases">
        <authorList>
            <person name="Arsene-Ploetze F."/>
        </authorList>
    </citation>
    <scope>NUCLEOTIDE SEQUENCE</scope>
    <source>
        <strain evidence="2">DSM 42138</strain>
    </source>
</reference>
<keyword evidence="3" id="KW-1185">Reference proteome</keyword>
<dbReference type="AlphaFoldDB" id="A0A9W4E202"/>